<organism evidence="1 2">
    <name type="scientific">Ixodes persulcatus</name>
    <name type="common">Taiga tick</name>
    <dbReference type="NCBI Taxonomy" id="34615"/>
    <lineage>
        <taxon>Eukaryota</taxon>
        <taxon>Metazoa</taxon>
        <taxon>Ecdysozoa</taxon>
        <taxon>Arthropoda</taxon>
        <taxon>Chelicerata</taxon>
        <taxon>Arachnida</taxon>
        <taxon>Acari</taxon>
        <taxon>Parasitiformes</taxon>
        <taxon>Ixodida</taxon>
        <taxon>Ixodoidea</taxon>
        <taxon>Ixodidae</taxon>
        <taxon>Ixodinae</taxon>
        <taxon>Ixodes</taxon>
    </lineage>
</organism>
<evidence type="ECO:0000313" key="1">
    <source>
        <dbReference type="EMBL" id="KAG0411606.1"/>
    </source>
</evidence>
<gene>
    <name evidence="1" type="ORF">HPB47_011278</name>
</gene>
<protein>
    <submittedName>
        <fullName evidence="1">Uncharacterized protein</fullName>
    </submittedName>
</protein>
<keyword evidence="2" id="KW-1185">Reference proteome</keyword>
<proteinExistence type="predicted"/>
<name>A0AC60NWS2_IXOPE</name>
<reference evidence="1 2" key="1">
    <citation type="journal article" date="2020" name="Cell">
        <title>Large-Scale Comparative Analyses of Tick Genomes Elucidate Their Genetic Diversity and Vector Capacities.</title>
        <authorList>
            <consortium name="Tick Genome and Microbiome Consortium (TIGMIC)"/>
            <person name="Jia N."/>
            <person name="Wang J."/>
            <person name="Shi W."/>
            <person name="Du L."/>
            <person name="Sun Y."/>
            <person name="Zhan W."/>
            <person name="Jiang J.F."/>
            <person name="Wang Q."/>
            <person name="Zhang B."/>
            <person name="Ji P."/>
            <person name="Bell-Sakyi L."/>
            <person name="Cui X.M."/>
            <person name="Yuan T.T."/>
            <person name="Jiang B.G."/>
            <person name="Yang W.F."/>
            <person name="Lam T.T."/>
            <person name="Chang Q.C."/>
            <person name="Ding S.J."/>
            <person name="Wang X.J."/>
            <person name="Zhu J.G."/>
            <person name="Ruan X.D."/>
            <person name="Zhao L."/>
            <person name="Wei J.T."/>
            <person name="Ye R.Z."/>
            <person name="Que T.C."/>
            <person name="Du C.H."/>
            <person name="Zhou Y.H."/>
            <person name="Cheng J.X."/>
            <person name="Dai P.F."/>
            <person name="Guo W.B."/>
            <person name="Han X.H."/>
            <person name="Huang E.J."/>
            <person name="Li L.F."/>
            <person name="Wei W."/>
            <person name="Gao Y.C."/>
            <person name="Liu J.Z."/>
            <person name="Shao H.Z."/>
            <person name="Wang X."/>
            <person name="Wang C.C."/>
            <person name="Yang T.C."/>
            <person name="Huo Q.B."/>
            <person name="Li W."/>
            <person name="Chen H.Y."/>
            <person name="Chen S.E."/>
            <person name="Zhou L.G."/>
            <person name="Ni X.B."/>
            <person name="Tian J.H."/>
            <person name="Sheng Y."/>
            <person name="Liu T."/>
            <person name="Pan Y.S."/>
            <person name="Xia L.Y."/>
            <person name="Li J."/>
            <person name="Zhao F."/>
            <person name="Cao W.C."/>
        </authorList>
    </citation>
    <scope>NUCLEOTIDE SEQUENCE [LARGE SCALE GENOMIC DNA]</scope>
    <source>
        <strain evidence="1">Iper-2018</strain>
    </source>
</reference>
<comment type="caution">
    <text evidence="1">The sequence shown here is derived from an EMBL/GenBank/DDBJ whole genome shotgun (WGS) entry which is preliminary data.</text>
</comment>
<dbReference type="EMBL" id="JABSTQ010011419">
    <property type="protein sequence ID" value="KAG0411606.1"/>
    <property type="molecule type" value="Genomic_DNA"/>
</dbReference>
<accession>A0AC60NWS2</accession>
<evidence type="ECO:0000313" key="2">
    <source>
        <dbReference type="Proteomes" id="UP000805193"/>
    </source>
</evidence>
<dbReference type="Proteomes" id="UP000805193">
    <property type="component" value="Unassembled WGS sequence"/>
</dbReference>
<sequence length="590" mass="63430">MFSLSSLRDVLFVFLDELVALVLIRTSALLFGLWFRRMPGPRIPPATDPLLLEPATILAGKIRTGKTATLDDDVPMTRCERLPLGLGEAAWAADFPPASLITVPRSPKPPGNNRASTHHKLFTHRSDVLYVDAAEYGHRPAFTAVAVTSKGQVKTCATIFTTSPEQVKEAAIALALTATPCPNVIVSGSKAAILNFAKGCVHDAGSFYMKGQRAAEDAAVVSLMLRAGAIPVAITNVPELCMSSDCRNMLYGVTSNPYDTNRSPGGSSGGEGSLLGSAASVVGVGTDFAGSIRLPAYRCGIFGHKPTHGVVPCDGVIPNCGEAQMKLITPGPMCRYAEDLLPVLRVMAGENAAALGLDKPVDLKKLKIYYVVDNGNKYFTSLCKEQSQAVLKVVKCLENLCEAKSQRVTFEEMRRGVFIWIASFGPSAVPFASMFKNFTGSMNPLSELLLKLMGRSHHTMSAIWIALGERLGKGASLVAAEDLVGQGREFVRKLEDLLGDDGVLVFPCSGIEVPYHNQLFSVYKNLPFTCLFNTARLPVTACPLYLDEEGLPVGVQVVAARFKDRLCLAVARELEKEFGGWRPAGTRSSS</sequence>